<name>A0ABQ5SQC1_9CHLO</name>
<accession>A0ABQ5SQC1</accession>
<dbReference type="EMBL" id="BSDZ01000119">
    <property type="protein sequence ID" value="GLI71720.1"/>
    <property type="molecule type" value="Genomic_DNA"/>
</dbReference>
<proteinExistence type="predicted"/>
<evidence type="ECO:0000313" key="2">
    <source>
        <dbReference type="Proteomes" id="UP001165090"/>
    </source>
</evidence>
<evidence type="ECO:0000313" key="1">
    <source>
        <dbReference type="EMBL" id="GLI71720.1"/>
    </source>
</evidence>
<reference evidence="1 2" key="1">
    <citation type="journal article" date="2023" name="IScience">
        <title>Expanded male sex-determining region conserved during the evolution of homothallism in the green alga Volvox.</title>
        <authorList>
            <person name="Yamamoto K."/>
            <person name="Matsuzaki R."/>
            <person name="Mahakham W."/>
            <person name="Heman W."/>
            <person name="Sekimoto H."/>
            <person name="Kawachi M."/>
            <person name="Minakuchi Y."/>
            <person name="Toyoda A."/>
            <person name="Nozaki H."/>
        </authorList>
    </citation>
    <scope>NUCLEOTIDE SEQUENCE [LARGE SCALE GENOMIC DNA]</scope>
    <source>
        <strain evidence="1 2">NIES-4468</strain>
    </source>
</reference>
<keyword evidence="2" id="KW-1185">Reference proteome</keyword>
<comment type="caution">
    <text evidence="1">The sequence shown here is derived from an EMBL/GenBank/DDBJ whole genome shotgun (WGS) entry which is preliminary data.</text>
</comment>
<protein>
    <submittedName>
        <fullName evidence="1">Uncharacterized protein</fullName>
    </submittedName>
</protein>
<dbReference type="Proteomes" id="UP001165090">
    <property type="component" value="Unassembled WGS sequence"/>
</dbReference>
<organism evidence="1 2">
    <name type="scientific">Volvox africanus</name>
    <dbReference type="NCBI Taxonomy" id="51714"/>
    <lineage>
        <taxon>Eukaryota</taxon>
        <taxon>Viridiplantae</taxon>
        <taxon>Chlorophyta</taxon>
        <taxon>core chlorophytes</taxon>
        <taxon>Chlorophyceae</taxon>
        <taxon>CS clade</taxon>
        <taxon>Chlamydomonadales</taxon>
        <taxon>Volvocaceae</taxon>
        <taxon>Volvox</taxon>
    </lineage>
</organism>
<sequence>MEAKKVTGVLGTMHADAWRGCGIRCTTARPHSTLSGHAHQTGMTVVTGTTGMTDMKDIITNREVPERGPALSVLFNVKVARSERVPYWLGSGFVLSGTPEPSSTAAG</sequence>
<gene>
    <name evidence="1" type="ORF">VaNZ11_017025</name>
</gene>